<keyword evidence="4" id="KW-1185">Reference proteome</keyword>
<dbReference type="RefSeq" id="WP_259537719.1">
    <property type="nucleotide sequence ID" value="NZ_JANLCJ010000001.1"/>
</dbReference>
<dbReference type="PANTHER" id="PTHR36842:SF1">
    <property type="entry name" value="PROTEIN TOLB"/>
    <property type="match status" value="1"/>
</dbReference>
<evidence type="ECO:0000313" key="3">
    <source>
        <dbReference type="EMBL" id="MCS5732987.1"/>
    </source>
</evidence>
<dbReference type="EMBL" id="JANLCJ010000001">
    <property type="protein sequence ID" value="MCS5732987.1"/>
    <property type="molecule type" value="Genomic_DNA"/>
</dbReference>
<organism evidence="3 4">
    <name type="scientific">Herbiconiux daphne</name>
    <dbReference type="NCBI Taxonomy" id="2970914"/>
    <lineage>
        <taxon>Bacteria</taxon>
        <taxon>Bacillati</taxon>
        <taxon>Actinomycetota</taxon>
        <taxon>Actinomycetes</taxon>
        <taxon>Micrococcales</taxon>
        <taxon>Microbacteriaceae</taxon>
        <taxon>Herbiconiux</taxon>
    </lineage>
</organism>
<dbReference type="SUPFAM" id="SSF82171">
    <property type="entry name" value="DPP6 N-terminal domain-like"/>
    <property type="match status" value="1"/>
</dbReference>
<dbReference type="Pfam" id="PF04122">
    <property type="entry name" value="CW_binding_2"/>
    <property type="match status" value="1"/>
</dbReference>
<protein>
    <submittedName>
        <fullName evidence="3">Cell wall-binding repeat-containing protein</fullName>
    </submittedName>
</protein>
<dbReference type="InterPro" id="IPR007253">
    <property type="entry name" value="Cell_wall-bd_2"/>
</dbReference>
<comment type="caution">
    <text evidence="3">The sequence shown here is derived from an EMBL/GenBank/DDBJ whole genome shotgun (WGS) entry which is preliminary data.</text>
</comment>
<comment type="similarity">
    <text evidence="1">Belongs to the TolB family.</text>
</comment>
<feature type="signal peptide" evidence="2">
    <location>
        <begin position="1"/>
        <end position="24"/>
    </location>
</feature>
<sequence length="575" mass="58431">MARPPFLMRPVAVLIMLASLASSAGTPAYAETLTPAETKLVSVADSMPGQIGNDYSSQPSVSSDGRFVVFSSMASNLVSVPTTARHSQVFLRDTADGSTRAVSAASGVFGDGESDRAVISGDGNFVAFISTATNLVSTRFAVAQVLLWSRASGTIALVSATNDVVPGAANGRAIQVDISEDGARIVFSSNATNLTAVPTPGVFEVFSRERDVTSLVSGDASGHAAALDAMFPSVSAYGGAVAFATAASLTGVDTGGSTQIYVNDTDRSMIEMVSVGVSGADAGVSDSSSPSLSRDGREVAFTSTAANLTRLGGNGLSQVYLRDLDVNGTVAVSLDVAGTSFANGDSFDPDISADGSRIAFNSNATSLVPETGGLRPMVSARAYVRTFGVLRTSLVCRSAVTGGMCDGYSADPALTANGDKVVFASDATDAVPGVTGRRPQIFVHDLREVPRVDRIGGADRFAVSAGVATDAFGTGVPVVYIASGAGFADALSGSAAAGAERGPVLLVTKDAIPTLVGIELHRLAPQRIVVLGGTNSIDSTVQSALSAYAPSVTRVDGADRYDVSANVSKSVFGRA</sequence>
<evidence type="ECO:0000256" key="2">
    <source>
        <dbReference type="SAM" id="SignalP"/>
    </source>
</evidence>
<name>A0ABT2GZZ3_9MICO</name>
<dbReference type="Gene3D" id="2.120.10.30">
    <property type="entry name" value="TolB, C-terminal domain"/>
    <property type="match status" value="2"/>
</dbReference>
<keyword evidence="2" id="KW-0732">Signal</keyword>
<proteinExistence type="inferred from homology"/>
<reference evidence="3" key="1">
    <citation type="submission" date="2022-08" db="EMBL/GenBank/DDBJ databases">
        <authorList>
            <person name="Deng Y."/>
            <person name="Han X.-F."/>
            <person name="Zhang Y.-Q."/>
        </authorList>
    </citation>
    <scope>NUCLEOTIDE SEQUENCE</scope>
    <source>
        <strain evidence="3">CPCC 203386</strain>
    </source>
</reference>
<evidence type="ECO:0000313" key="4">
    <source>
        <dbReference type="Proteomes" id="UP001165586"/>
    </source>
</evidence>
<accession>A0ABT2GZZ3</accession>
<dbReference type="InterPro" id="IPR011659">
    <property type="entry name" value="WD40"/>
</dbReference>
<gene>
    <name evidence="3" type="ORF">N1032_04425</name>
</gene>
<dbReference type="InterPro" id="IPR011042">
    <property type="entry name" value="6-blade_b-propeller_TolB-like"/>
</dbReference>
<dbReference type="Pfam" id="PF07676">
    <property type="entry name" value="PD40"/>
    <property type="match status" value="1"/>
</dbReference>
<dbReference type="Proteomes" id="UP001165586">
    <property type="component" value="Unassembled WGS sequence"/>
</dbReference>
<dbReference type="PANTHER" id="PTHR36842">
    <property type="entry name" value="PROTEIN TOLB HOMOLOG"/>
    <property type="match status" value="1"/>
</dbReference>
<evidence type="ECO:0000256" key="1">
    <source>
        <dbReference type="ARBA" id="ARBA00009820"/>
    </source>
</evidence>
<feature type="chain" id="PRO_5045996067" evidence="2">
    <location>
        <begin position="25"/>
        <end position="575"/>
    </location>
</feature>